<feature type="transmembrane region" description="Helical" evidence="2">
    <location>
        <begin position="13"/>
        <end position="37"/>
    </location>
</feature>
<organism evidence="3 4">
    <name type="scientific">Rhynchospora breviuscula</name>
    <dbReference type="NCBI Taxonomy" id="2022672"/>
    <lineage>
        <taxon>Eukaryota</taxon>
        <taxon>Viridiplantae</taxon>
        <taxon>Streptophyta</taxon>
        <taxon>Embryophyta</taxon>
        <taxon>Tracheophyta</taxon>
        <taxon>Spermatophyta</taxon>
        <taxon>Magnoliopsida</taxon>
        <taxon>Liliopsida</taxon>
        <taxon>Poales</taxon>
        <taxon>Cyperaceae</taxon>
        <taxon>Cyperoideae</taxon>
        <taxon>Rhynchosporeae</taxon>
        <taxon>Rhynchospora</taxon>
    </lineage>
</organism>
<evidence type="ECO:0000313" key="3">
    <source>
        <dbReference type="EMBL" id="KAJ1703794.1"/>
    </source>
</evidence>
<dbReference type="EMBL" id="JAMQYH010000001">
    <property type="protein sequence ID" value="KAJ1703794.1"/>
    <property type="molecule type" value="Genomic_DNA"/>
</dbReference>
<evidence type="ECO:0000256" key="2">
    <source>
        <dbReference type="SAM" id="Phobius"/>
    </source>
</evidence>
<protein>
    <submittedName>
        <fullName evidence="3">Uncharacterized protein</fullName>
    </submittedName>
</protein>
<dbReference type="OrthoDB" id="1869454at2759"/>
<keyword evidence="2" id="KW-1133">Transmembrane helix</keyword>
<dbReference type="PANTHER" id="PTHR34116:SF2">
    <property type="entry name" value="THH1_TOM1_TOM3 DOMAIN-CONTAINING PROTEIN"/>
    <property type="match status" value="1"/>
</dbReference>
<dbReference type="PANTHER" id="PTHR34116">
    <property type="entry name" value="PLASMINOGEN ACTIVATOR INHIBITOR"/>
    <property type="match status" value="1"/>
</dbReference>
<feature type="compositionally biased region" description="Low complexity" evidence="1">
    <location>
        <begin position="375"/>
        <end position="393"/>
    </location>
</feature>
<dbReference type="Proteomes" id="UP001151287">
    <property type="component" value="Unassembled WGS sequence"/>
</dbReference>
<name>A0A9Q0D0Z0_9POAL</name>
<feature type="region of interest" description="Disordered" evidence="1">
    <location>
        <begin position="362"/>
        <end position="399"/>
    </location>
</feature>
<gene>
    <name evidence="3" type="ORF">LUZ63_003573</name>
</gene>
<reference evidence="3" key="1">
    <citation type="journal article" date="2022" name="Cell">
        <title>Repeat-based holocentromeres influence genome architecture and karyotype evolution.</title>
        <authorList>
            <person name="Hofstatter P.G."/>
            <person name="Thangavel G."/>
            <person name="Lux T."/>
            <person name="Neumann P."/>
            <person name="Vondrak T."/>
            <person name="Novak P."/>
            <person name="Zhang M."/>
            <person name="Costa L."/>
            <person name="Castellani M."/>
            <person name="Scott A."/>
            <person name="Toegelov H."/>
            <person name="Fuchs J."/>
            <person name="Mata-Sucre Y."/>
            <person name="Dias Y."/>
            <person name="Vanzela A.L.L."/>
            <person name="Huettel B."/>
            <person name="Almeida C.C.S."/>
            <person name="Simkova H."/>
            <person name="Souza G."/>
            <person name="Pedrosa-Harand A."/>
            <person name="Macas J."/>
            <person name="Mayer K.F.X."/>
            <person name="Houben A."/>
            <person name="Marques A."/>
        </authorList>
    </citation>
    <scope>NUCLEOTIDE SEQUENCE</scope>
    <source>
        <strain evidence="3">RhyBre1mFocal</strain>
    </source>
</reference>
<feature type="transmembrane region" description="Helical" evidence="2">
    <location>
        <begin position="141"/>
        <end position="162"/>
    </location>
</feature>
<evidence type="ECO:0000256" key="1">
    <source>
        <dbReference type="SAM" id="MobiDB-lite"/>
    </source>
</evidence>
<accession>A0A9Q0D0Z0</accession>
<keyword evidence="2" id="KW-0812">Transmembrane</keyword>
<feature type="transmembrane region" description="Helical" evidence="2">
    <location>
        <begin position="265"/>
        <end position="292"/>
    </location>
</feature>
<proteinExistence type="predicted"/>
<sequence>MPDLTTNTSAADAFSWASLSFFFLFFLLCIVALFKCLHLHFKIKQLRSSHLSYFNGPWVTRILLTLISVLLSIGEVLRTSLVKRKLFTDLAAQENVCKGYLVFNLGFAEPCILFGFVFLLRASLQHHDSGTLSRRWNLKTIHYMLLLCIPALIAQSALVFWVPKLTEHGGKEKLPKSFTRSSLSVGEAGTKEYLCMYPLLVTISLAVIELILICYLGWKGCVVFKEAVNKRLKNRVACIGFWVPCLSLVRLLLLGLTVMPHPGSFWVQLMTFSAFLTSLFGISIGILILVFYPVNDALVLERELVQNGRTITVELPYDDYYSDGASLIGNRSYLDLERNSETSTKQGSISFRTMVGSEGMSEDPPGYFRGGLLHGGSPSSSSPSSVSRPMLPLREVPRY</sequence>
<feature type="transmembrane region" description="Helical" evidence="2">
    <location>
        <begin position="101"/>
        <end position="120"/>
    </location>
</feature>
<feature type="transmembrane region" description="Helical" evidence="2">
    <location>
        <begin position="196"/>
        <end position="218"/>
    </location>
</feature>
<feature type="transmembrane region" description="Helical" evidence="2">
    <location>
        <begin position="58"/>
        <end position="81"/>
    </location>
</feature>
<dbReference type="AlphaFoldDB" id="A0A9Q0D0Z0"/>
<feature type="transmembrane region" description="Helical" evidence="2">
    <location>
        <begin position="239"/>
        <end position="259"/>
    </location>
</feature>
<keyword evidence="2" id="KW-0472">Membrane</keyword>
<keyword evidence="4" id="KW-1185">Reference proteome</keyword>
<evidence type="ECO:0000313" key="4">
    <source>
        <dbReference type="Proteomes" id="UP001151287"/>
    </source>
</evidence>
<comment type="caution">
    <text evidence="3">The sequence shown here is derived from an EMBL/GenBank/DDBJ whole genome shotgun (WGS) entry which is preliminary data.</text>
</comment>